<evidence type="ECO:0000256" key="4">
    <source>
        <dbReference type="ARBA" id="ARBA00023163"/>
    </source>
</evidence>
<dbReference type="AlphaFoldDB" id="A0A557QY79"/>
<dbReference type="Gene3D" id="3.40.190.10">
    <property type="entry name" value="Periplasmic binding protein-like II"/>
    <property type="match status" value="2"/>
</dbReference>
<comment type="caution">
    <text evidence="6">The sequence shown here is derived from an EMBL/GenBank/DDBJ whole genome shotgun (WGS) entry which is preliminary data.</text>
</comment>
<organism evidence="6 7">
    <name type="scientific">Denitromonas halophila</name>
    <dbReference type="NCBI Taxonomy" id="1629404"/>
    <lineage>
        <taxon>Bacteria</taxon>
        <taxon>Pseudomonadati</taxon>
        <taxon>Pseudomonadota</taxon>
        <taxon>Betaproteobacteria</taxon>
        <taxon>Rhodocyclales</taxon>
        <taxon>Zoogloeaceae</taxon>
        <taxon>Denitromonas</taxon>
    </lineage>
</organism>
<accession>A0A557QY79</accession>
<dbReference type="GO" id="GO:0009089">
    <property type="term" value="P:lysine biosynthetic process via diaminopimelate"/>
    <property type="evidence" value="ECO:0007669"/>
    <property type="project" value="TreeGrafter"/>
</dbReference>
<dbReference type="PANTHER" id="PTHR30427">
    <property type="entry name" value="TRANSCRIPTIONAL ACTIVATOR PROTEIN LYSR"/>
    <property type="match status" value="1"/>
</dbReference>
<keyword evidence="3" id="KW-0238">DNA-binding</keyword>
<dbReference type="GO" id="GO:0010628">
    <property type="term" value="P:positive regulation of gene expression"/>
    <property type="evidence" value="ECO:0007669"/>
    <property type="project" value="TreeGrafter"/>
</dbReference>
<protein>
    <submittedName>
        <fullName evidence="6">LysR family transcriptional regulator</fullName>
    </submittedName>
</protein>
<dbReference type="OrthoDB" id="8849678at2"/>
<reference evidence="6 7" key="1">
    <citation type="submission" date="2019-07" db="EMBL/GenBank/DDBJ databases">
        <title>The pathways for chlorine oxyanion respiration interact through the shared metabolite chlorate.</title>
        <authorList>
            <person name="Barnum T.P."/>
            <person name="Cheng Y."/>
            <person name="Hill K.A."/>
            <person name="Lucas L.N."/>
            <person name="Carlson H.K."/>
            <person name="Coates J.D."/>
        </authorList>
    </citation>
    <scope>NUCLEOTIDE SEQUENCE [LARGE SCALE GENOMIC DNA]</scope>
    <source>
        <strain evidence="6 7">SFB-3</strain>
    </source>
</reference>
<dbReference type="InterPro" id="IPR000847">
    <property type="entry name" value="LysR_HTH_N"/>
</dbReference>
<dbReference type="InterPro" id="IPR005119">
    <property type="entry name" value="LysR_subst-bd"/>
</dbReference>
<evidence type="ECO:0000313" key="6">
    <source>
        <dbReference type="EMBL" id="TVO57872.1"/>
    </source>
</evidence>
<dbReference type="SUPFAM" id="SSF53850">
    <property type="entry name" value="Periplasmic binding protein-like II"/>
    <property type="match status" value="1"/>
</dbReference>
<evidence type="ECO:0000256" key="2">
    <source>
        <dbReference type="ARBA" id="ARBA00023015"/>
    </source>
</evidence>
<proteinExistence type="inferred from homology"/>
<dbReference type="GO" id="GO:0003700">
    <property type="term" value="F:DNA-binding transcription factor activity"/>
    <property type="evidence" value="ECO:0007669"/>
    <property type="project" value="InterPro"/>
</dbReference>
<dbReference type="InterPro" id="IPR036388">
    <property type="entry name" value="WH-like_DNA-bd_sf"/>
</dbReference>
<dbReference type="PROSITE" id="PS50931">
    <property type="entry name" value="HTH_LYSR"/>
    <property type="match status" value="1"/>
</dbReference>
<keyword evidence="2" id="KW-0805">Transcription regulation</keyword>
<evidence type="ECO:0000256" key="3">
    <source>
        <dbReference type="ARBA" id="ARBA00023125"/>
    </source>
</evidence>
<sequence length="342" mass="36548">MHVSLQTLIHAVCRDQCLVSMLMWPLTMFSAHGVPMRLRQIEVFRAVMMTGSASAAARWLNVSQPVVSRVIQHTEAQLGFALFERIGGRLSPTPEAGALFAQVKRAYGEIERVDALAANLRRGASGLLRVAATPSLATHVLPGALQRLRAMHPEVVYDVWALHTRQIEDGLMAFEIDAGLAIDPVAQVTTQLSPIAGGEIVLVAPRAWASGVLRLAERDWLDGRPYIALAEETPLGQRLAQAMGAASWEPAIAMRVQTYALAATLVTQGLGFAFVDSFTAAGLDPAHVLRLPIAPSIACELKLMRAAGTTSSVLVTQLVESLRLAIAAQGDALAGATRMVLG</sequence>
<dbReference type="InterPro" id="IPR036390">
    <property type="entry name" value="WH_DNA-bd_sf"/>
</dbReference>
<dbReference type="EMBL" id="VMNK01000006">
    <property type="protein sequence ID" value="TVO57872.1"/>
    <property type="molecule type" value="Genomic_DNA"/>
</dbReference>
<gene>
    <name evidence="6" type="ORF">FHP91_09435</name>
</gene>
<dbReference type="SUPFAM" id="SSF46785">
    <property type="entry name" value="Winged helix' DNA-binding domain"/>
    <property type="match status" value="1"/>
</dbReference>
<evidence type="ECO:0000256" key="1">
    <source>
        <dbReference type="ARBA" id="ARBA00009437"/>
    </source>
</evidence>
<evidence type="ECO:0000259" key="5">
    <source>
        <dbReference type="PROSITE" id="PS50931"/>
    </source>
</evidence>
<dbReference type="PRINTS" id="PR00039">
    <property type="entry name" value="HTHLYSR"/>
</dbReference>
<comment type="similarity">
    <text evidence="1">Belongs to the LysR transcriptional regulatory family.</text>
</comment>
<keyword evidence="7" id="KW-1185">Reference proteome</keyword>
<name>A0A557QY79_9RHOO</name>
<dbReference type="GO" id="GO:0043565">
    <property type="term" value="F:sequence-specific DNA binding"/>
    <property type="evidence" value="ECO:0007669"/>
    <property type="project" value="TreeGrafter"/>
</dbReference>
<feature type="domain" description="HTH lysR-type" evidence="5">
    <location>
        <begin position="36"/>
        <end position="93"/>
    </location>
</feature>
<dbReference type="PANTHER" id="PTHR30427:SF1">
    <property type="entry name" value="TRANSCRIPTIONAL ACTIVATOR PROTEIN LYSR"/>
    <property type="match status" value="1"/>
</dbReference>
<dbReference type="Pfam" id="PF00126">
    <property type="entry name" value="HTH_1"/>
    <property type="match status" value="1"/>
</dbReference>
<dbReference type="Gene3D" id="1.10.10.10">
    <property type="entry name" value="Winged helix-like DNA-binding domain superfamily/Winged helix DNA-binding domain"/>
    <property type="match status" value="1"/>
</dbReference>
<evidence type="ECO:0000313" key="7">
    <source>
        <dbReference type="Proteomes" id="UP000319502"/>
    </source>
</evidence>
<keyword evidence="4" id="KW-0804">Transcription</keyword>
<dbReference type="Pfam" id="PF03466">
    <property type="entry name" value="LysR_substrate"/>
    <property type="match status" value="1"/>
</dbReference>
<dbReference type="Proteomes" id="UP000319502">
    <property type="component" value="Unassembled WGS sequence"/>
</dbReference>